<feature type="transmembrane region" description="Helical" evidence="1">
    <location>
        <begin position="183"/>
        <end position="205"/>
    </location>
</feature>
<keyword evidence="1" id="KW-0472">Membrane</keyword>
<dbReference type="Pfam" id="PF06532">
    <property type="entry name" value="NrsF"/>
    <property type="match status" value="1"/>
</dbReference>
<gene>
    <name evidence="2" type="ORF">FOM92_05580</name>
</gene>
<feature type="transmembrane region" description="Helical" evidence="1">
    <location>
        <begin position="63"/>
        <end position="82"/>
    </location>
</feature>
<sequence>MPNSFDVSALVQDLEPVKPLRPQIPLLVSALLTVIATAIVIWLQGMRPDLLAGKPDEMFLIRAGVLLLLGGAAAHAVTAMASPSVGRSQNGWQMALGAAVLFPLAAIIVAMTGDTGPAFTAMDSGMRCLGYSLVGGLATAAPMIVWLRKGAPTSPERAGWLTGLASGGLGAFAYNIHCPFNDVVYIGMWYSLALVFCSILGRLIVPRMIRW</sequence>
<name>A0A553WJM9_9SPHN</name>
<dbReference type="AlphaFoldDB" id="A0A553WJM9"/>
<feature type="transmembrane region" description="Helical" evidence="1">
    <location>
        <begin position="24"/>
        <end position="43"/>
    </location>
</feature>
<dbReference type="EMBL" id="VKKU01000001">
    <property type="protein sequence ID" value="TSB04868.1"/>
    <property type="molecule type" value="Genomic_DNA"/>
</dbReference>
<keyword evidence="1" id="KW-0812">Transmembrane</keyword>
<reference evidence="2 3" key="1">
    <citation type="submission" date="2019-07" db="EMBL/GenBank/DDBJ databases">
        <authorList>
            <person name="Park M."/>
        </authorList>
    </citation>
    <scope>NUCLEOTIDE SEQUENCE [LARGE SCALE GENOMIC DNA]</scope>
    <source>
        <strain evidence="2 3">KCTC32445</strain>
    </source>
</reference>
<organism evidence="2 3">
    <name type="scientific">Sphingorhabdus contaminans</name>
    <dbReference type="NCBI Taxonomy" id="1343899"/>
    <lineage>
        <taxon>Bacteria</taxon>
        <taxon>Pseudomonadati</taxon>
        <taxon>Pseudomonadota</taxon>
        <taxon>Alphaproteobacteria</taxon>
        <taxon>Sphingomonadales</taxon>
        <taxon>Sphingomonadaceae</taxon>
        <taxon>Sphingorhabdus</taxon>
    </lineage>
</organism>
<evidence type="ECO:0000313" key="2">
    <source>
        <dbReference type="EMBL" id="TSB04868.1"/>
    </source>
</evidence>
<feature type="transmembrane region" description="Helical" evidence="1">
    <location>
        <begin position="158"/>
        <end position="177"/>
    </location>
</feature>
<dbReference type="Proteomes" id="UP000320160">
    <property type="component" value="Unassembled WGS sequence"/>
</dbReference>
<evidence type="ECO:0000313" key="3">
    <source>
        <dbReference type="Proteomes" id="UP000320160"/>
    </source>
</evidence>
<dbReference type="InterPro" id="IPR009495">
    <property type="entry name" value="NrsF"/>
</dbReference>
<dbReference type="RefSeq" id="WP_143775784.1">
    <property type="nucleotide sequence ID" value="NZ_VKKU01000001.1"/>
</dbReference>
<dbReference type="OrthoDB" id="7390889at2"/>
<comment type="caution">
    <text evidence="2">The sequence shown here is derived from an EMBL/GenBank/DDBJ whole genome shotgun (WGS) entry which is preliminary data.</text>
</comment>
<feature type="transmembrane region" description="Helical" evidence="1">
    <location>
        <begin position="124"/>
        <end position="146"/>
    </location>
</feature>
<keyword evidence="1" id="KW-1133">Transmembrane helix</keyword>
<keyword evidence="3" id="KW-1185">Reference proteome</keyword>
<accession>A0A553WJM9</accession>
<evidence type="ECO:0000256" key="1">
    <source>
        <dbReference type="SAM" id="Phobius"/>
    </source>
</evidence>
<feature type="transmembrane region" description="Helical" evidence="1">
    <location>
        <begin position="94"/>
        <end position="112"/>
    </location>
</feature>
<proteinExistence type="predicted"/>
<protein>
    <submittedName>
        <fullName evidence="2">DUF1109 domain-containing protein</fullName>
    </submittedName>
</protein>